<dbReference type="AlphaFoldDB" id="A0A5N3QT38"/>
<dbReference type="SUPFAM" id="SSF55811">
    <property type="entry name" value="Nudix"/>
    <property type="match status" value="1"/>
</dbReference>
<dbReference type="CDD" id="cd04663">
    <property type="entry name" value="NUDIX_Hydrolase"/>
    <property type="match status" value="1"/>
</dbReference>
<dbReference type="EMBL" id="VWSE01000010">
    <property type="protein sequence ID" value="KAB0285366.1"/>
    <property type="molecule type" value="Genomic_DNA"/>
</dbReference>
<comment type="caution">
    <text evidence="2">The sequence shown here is derived from an EMBL/GenBank/DDBJ whole genome shotgun (WGS) entry which is preliminary data.</text>
</comment>
<accession>A0A5N3QT38</accession>
<dbReference type="Pfam" id="PF00293">
    <property type="entry name" value="NUDIX"/>
    <property type="match status" value="1"/>
</dbReference>
<dbReference type="PROSITE" id="PS51462">
    <property type="entry name" value="NUDIX"/>
    <property type="match status" value="1"/>
</dbReference>
<gene>
    <name evidence="2" type="ORF">F2P58_22875</name>
</gene>
<organism evidence="2 3">
    <name type="scientific">Vibrio fortis</name>
    <dbReference type="NCBI Taxonomy" id="212667"/>
    <lineage>
        <taxon>Bacteria</taxon>
        <taxon>Pseudomonadati</taxon>
        <taxon>Pseudomonadota</taxon>
        <taxon>Gammaproteobacteria</taxon>
        <taxon>Vibrionales</taxon>
        <taxon>Vibrionaceae</taxon>
        <taxon>Vibrio</taxon>
    </lineage>
</organism>
<name>A0A5N3QT38_9VIBR</name>
<evidence type="ECO:0000313" key="3">
    <source>
        <dbReference type="Proteomes" id="UP000326789"/>
    </source>
</evidence>
<feature type="domain" description="Nudix hydrolase" evidence="1">
    <location>
        <begin position="1"/>
        <end position="147"/>
    </location>
</feature>
<protein>
    <submittedName>
        <fullName evidence="2">NUDIX domain-containing protein</fullName>
    </submittedName>
</protein>
<reference evidence="2 3" key="1">
    <citation type="submission" date="2019-09" db="EMBL/GenBank/DDBJ databases">
        <title>Whole genome sequence of Vibrio fortis.</title>
        <authorList>
            <person name="Das S.K."/>
        </authorList>
    </citation>
    <scope>NUCLEOTIDE SEQUENCE [LARGE SCALE GENOMIC DNA]</scope>
    <source>
        <strain evidence="2 3">AN60</strain>
    </source>
</reference>
<evidence type="ECO:0000313" key="2">
    <source>
        <dbReference type="EMBL" id="KAB0285366.1"/>
    </source>
</evidence>
<dbReference type="Proteomes" id="UP000326789">
    <property type="component" value="Unassembled WGS sequence"/>
</dbReference>
<sequence length="151" mass="17346">MSDTKEKPVTKRIQNREVKVCPVVLRKSGSNLELLVFEHPLADVQLIKGTLELTDSSMESAALRELAEESGISKVSSTKYLRSWESGFQNQLWHFVLCEVSESLPNNWSFYTQDDGGHEFNFFWYKLGGCLEFDCHKVFCKAIKQIEAMFI</sequence>
<dbReference type="GO" id="GO:0003824">
    <property type="term" value="F:catalytic activity"/>
    <property type="evidence" value="ECO:0007669"/>
    <property type="project" value="UniProtKB-ARBA"/>
</dbReference>
<proteinExistence type="predicted"/>
<dbReference type="Gene3D" id="3.90.79.10">
    <property type="entry name" value="Nucleoside Triphosphate Pyrophosphohydrolase"/>
    <property type="match status" value="1"/>
</dbReference>
<dbReference type="InterPro" id="IPR015797">
    <property type="entry name" value="NUDIX_hydrolase-like_dom_sf"/>
</dbReference>
<dbReference type="InterPro" id="IPR000086">
    <property type="entry name" value="NUDIX_hydrolase_dom"/>
</dbReference>
<evidence type="ECO:0000259" key="1">
    <source>
        <dbReference type="PROSITE" id="PS51462"/>
    </source>
</evidence>